<name>A0AAJ6B9N9_9PSED</name>
<organism evidence="1 2">
    <name type="scientific">Candidatus Pseudomonas phytovorans</name>
    <dbReference type="NCBI Taxonomy" id="3121377"/>
    <lineage>
        <taxon>Bacteria</taxon>
        <taxon>Pseudomonadati</taxon>
        <taxon>Pseudomonadota</taxon>
        <taxon>Gammaproteobacteria</taxon>
        <taxon>Pseudomonadales</taxon>
        <taxon>Pseudomonadaceae</taxon>
        <taxon>Pseudomonas</taxon>
    </lineage>
</organism>
<evidence type="ECO:0008006" key="3">
    <source>
        <dbReference type="Google" id="ProtNLM"/>
    </source>
</evidence>
<accession>A0AAJ6B9N9</accession>
<dbReference type="AlphaFoldDB" id="A0AAJ6B9N9"/>
<protein>
    <recommendedName>
        <fullName evidence="3">TIR domain-containing protein</fullName>
    </recommendedName>
</protein>
<gene>
    <name evidence="1" type="ORF">P0Y58_22385</name>
</gene>
<dbReference type="InterPro" id="IPR035897">
    <property type="entry name" value="Toll_tir_struct_dom_sf"/>
</dbReference>
<dbReference type="Gene3D" id="3.40.50.10140">
    <property type="entry name" value="Toll/interleukin-1 receptor homology (TIR) domain"/>
    <property type="match status" value="1"/>
</dbReference>
<proteinExistence type="predicted"/>
<dbReference type="EMBL" id="CP119325">
    <property type="protein sequence ID" value="WEK29615.1"/>
    <property type="molecule type" value="Genomic_DNA"/>
</dbReference>
<evidence type="ECO:0000313" key="2">
    <source>
        <dbReference type="Proteomes" id="UP001216329"/>
    </source>
</evidence>
<sequence length="250" mass="28512">MHYGFNLSLDRNDLAVSKAVVEAHTQSVEAKRVDLRKYLMRDGSSISAELIAEHLFPRVKCDVFISHSSDDQDMAIQLAYELKKKGIEAFVDSVVWGSVYELLRVIDDNYSKVGRSESYNYERRNGSTAHVYMTLVTALQKMIMQSSTLLFLNTGNSISVKHSVQGESMTHSPWIHMELMFSQMMWELEGGPIFDAAMESATAPVFHKAPTWHLKSVSSSRFVNWLRERPEWQSKTEFNKAIQSLHASKN</sequence>
<dbReference type="SUPFAM" id="SSF52200">
    <property type="entry name" value="Toll/Interleukin receptor TIR domain"/>
    <property type="match status" value="1"/>
</dbReference>
<evidence type="ECO:0000313" key="1">
    <source>
        <dbReference type="EMBL" id="WEK29615.1"/>
    </source>
</evidence>
<dbReference type="Proteomes" id="UP001216329">
    <property type="component" value="Chromosome"/>
</dbReference>
<reference evidence="1" key="1">
    <citation type="submission" date="2023-03" db="EMBL/GenBank/DDBJ databases">
        <title>Andean soil-derived lignocellulolytic bacterial consortium as a source of novel taxa and putative plastic-active enzymes.</title>
        <authorList>
            <person name="Diaz-Garcia L."/>
            <person name="Chuvochina M."/>
            <person name="Feuerriegel G."/>
            <person name="Bunk B."/>
            <person name="Sproer C."/>
            <person name="Streit W.R."/>
            <person name="Rodriguez L.M."/>
            <person name="Overmann J."/>
            <person name="Jimenez D.J."/>
        </authorList>
    </citation>
    <scope>NUCLEOTIDE SEQUENCE</scope>
    <source>
        <strain evidence="1">MAG 876</strain>
    </source>
</reference>